<dbReference type="Proteomes" id="UP000295536">
    <property type="component" value="Unassembled WGS sequence"/>
</dbReference>
<evidence type="ECO:0000256" key="12">
    <source>
        <dbReference type="PROSITE-ProRule" id="PRU00886"/>
    </source>
</evidence>
<dbReference type="AlphaFoldDB" id="A0A4R3LBU1"/>
<evidence type="ECO:0000256" key="6">
    <source>
        <dbReference type="ARBA" id="ARBA00022741"/>
    </source>
</evidence>
<dbReference type="HAMAP" id="MF_00344">
    <property type="entry name" value="GMP_synthase"/>
    <property type="match status" value="1"/>
</dbReference>
<dbReference type="RefSeq" id="WP_132962610.1">
    <property type="nucleotide sequence ID" value="NZ_JBKBMZ010000002.1"/>
</dbReference>
<dbReference type="EC" id="6.3.5.2" evidence="3 11"/>
<dbReference type="InterPro" id="IPR025777">
    <property type="entry name" value="GMPS_ATP_PPase_dom"/>
</dbReference>
<dbReference type="InterPro" id="IPR022955">
    <property type="entry name" value="GMP_synthase"/>
</dbReference>
<evidence type="ECO:0000256" key="10">
    <source>
        <dbReference type="ARBA" id="ARBA00022962"/>
    </source>
</evidence>
<evidence type="ECO:0000313" key="15">
    <source>
        <dbReference type="EMBL" id="TSE24114.1"/>
    </source>
</evidence>
<dbReference type="PANTHER" id="PTHR11922">
    <property type="entry name" value="GMP SYNTHASE-RELATED"/>
    <property type="match status" value="1"/>
</dbReference>
<reference evidence="15 17" key="2">
    <citation type="submission" date="2019-07" db="EMBL/GenBank/DDBJ databases">
        <title>Tepidimonas ignava SPS-1037 draft genome.</title>
        <authorList>
            <person name="Da Costa M.S."/>
            <person name="Froufe H.J.C."/>
            <person name="Egas C."/>
            <person name="Albuquerque L."/>
        </authorList>
    </citation>
    <scope>NUCLEOTIDE SEQUENCE [LARGE SCALE GENOMIC DNA]</scope>
    <source>
        <strain evidence="15 17">SPS-1037</strain>
    </source>
</reference>
<dbReference type="FunFam" id="3.40.50.620:FF:000001">
    <property type="entry name" value="GMP synthase [glutamine-hydrolyzing]"/>
    <property type="match status" value="1"/>
</dbReference>
<dbReference type="Pfam" id="PF00958">
    <property type="entry name" value="GMP_synt_C"/>
    <property type="match status" value="1"/>
</dbReference>
<keyword evidence="10 11" id="KW-0315">Glutamine amidotransferase</keyword>
<keyword evidence="8 11" id="KW-0658">Purine biosynthesis</keyword>
<dbReference type="InterPro" id="IPR017926">
    <property type="entry name" value="GATASE"/>
</dbReference>
<dbReference type="PRINTS" id="PR00096">
    <property type="entry name" value="GATASE"/>
</dbReference>
<comment type="subunit">
    <text evidence="11">Homodimer.</text>
</comment>
<evidence type="ECO:0000313" key="16">
    <source>
        <dbReference type="Proteomes" id="UP000295536"/>
    </source>
</evidence>
<dbReference type="GO" id="GO:0003921">
    <property type="term" value="F:GMP synthase activity"/>
    <property type="evidence" value="ECO:0007669"/>
    <property type="project" value="InterPro"/>
</dbReference>
<evidence type="ECO:0000313" key="14">
    <source>
        <dbReference type="EMBL" id="TCS97611.1"/>
    </source>
</evidence>
<evidence type="ECO:0000256" key="7">
    <source>
        <dbReference type="ARBA" id="ARBA00022749"/>
    </source>
</evidence>
<dbReference type="Pfam" id="PF00117">
    <property type="entry name" value="GATase"/>
    <property type="match status" value="1"/>
</dbReference>
<organism evidence="14 16">
    <name type="scientific">Tepidimonas ignava</name>
    <dbReference type="NCBI Taxonomy" id="114249"/>
    <lineage>
        <taxon>Bacteria</taxon>
        <taxon>Pseudomonadati</taxon>
        <taxon>Pseudomonadota</taxon>
        <taxon>Betaproteobacteria</taxon>
        <taxon>Burkholderiales</taxon>
        <taxon>Tepidimonas</taxon>
    </lineage>
</organism>
<evidence type="ECO:0000259" key="13">
    <source>
        <dbReference type="PROSITE" id="PS51553"/>
    </source>
</evidence>
<dbReference type="FunFam" id="3.40.50.880:FF:000001">
    <property type="entry name" value="GMP synthase [glutamine-hydrolyzing]"/>
    <property type="match status" value="1"/>
</dbReference>
<dbReference type="EMBL" id="VJNC01000001">
    <property type="protein sequence ID" value="TSE24114.1"/>
    <property type="molecule type" value="Genomic_DNA"/>
</dbReference>
<dbReference type="NCBIfam" id="NF000848">
    <property type="entry name" value="PRK00074.1"/>
    <property type="match status" value="1"/>
</dbReference>
<dbReference type="Gene3D" id="3.40.50.620">
    <property type="entry name" value="HUPs"/>
    <property type="match status" value="1"/>
</dbReference>
<keyword evidence="7 11" id="KW-0332">GMP biosynthesis</keyword>
<evidence type="ECO:0000256" key="9">
    <source>
        <dbReference type="ARBA" id="ARBA00022840"/>
    </source>
</evidence>
<feature type="binding site" evidence="12">
    <location>
        <begin position="234"/>
        <end position="240"/>
    </location>
    <ligand>
        <name>ATP</name>
        <dbReference type="ChEBI" id="CHEBI:30616"/>
    </ligand>
</feature>
<feature type="domain" description="GMPS ATP-PPase" evidence="13">
    <location>
        <begin position="207"/>
        <end position="406"/>
    </location>
</feature>
<dbReference type="InterPro" id="IPR004739">
    <property type="entry name" value="GMP_synth_GATase"/>
</dbReference>
<evidence type="ECO:0000256" key="8">
    <source>
        <dbReference type="ARBA" id="ARBA00022755"/>
    </source>
</evidence>
<comment type="pathway">
    <text evidence="2 11">Purine metabolism; GMP biosynthesis; GMP from XMP (L-Gln route): step 1/1.</text>
</comment>
<dbReference type="NCBIfam" id="TIGR00884">
    <property type="entry name" value="guaA_Cterm"/>
    <property type="match status" value="1"/>
</dbReference>
<protein>
    <recommendedName>
        <fullName evidence="4 11">GMP synthase [glutamine-hydrolyzing]</fullName>
        <ecNumber evidence="3 11">6.3.5.2</ecNumber>
    </recommendedName>
    <alternativeName>
        <fullName evidence="11">GMP synthetase</fullName>
    </alternativeName>
    <alternativeName>
        <fullName evidence="11">Glutamine amidotransferase</fullName>
    </alternativeName>
</protein>
<sequence>MNHDKILILDFGSQVTQLIARRVREAHVYCEVHPCDVSSEWVRAYAADGRLKGIILSGSHASVYEVDDRAPDAVFELGVPVLGICYGMQTMAQQLGGKVQGSNVREFGYAEVRARGHTALLKDIADFHTPEGHGMLKVWMSHGDKVVELPPGFKLMASTDACPIAGMADETRRFYGVQFHPEVTHTVQGRAILERFVLDICGATPDWIMRDHIEEAVQAIRAQVGDEEVLLGLSGGVDSSVAAALIHRAIGEQLTCVFVDHGLLRLNEADMVMDMFAGKLHAKVIRVDASDLFLRELAGVTDPEAKRKIIGRLFVDVFKAEAEKLKAARPGSKGIQWLAQGTIYPDVIESGGAKSKKAVTIKSHHNVGGLPEQLGLKLLEPLRDLFKDEVRELGVALGLPHDMVYRHPFPGPGLGVRILGEVKKEYADLLRRADAIFIEELRSTIEPHSGKPWYDLVSQAFAVFLPVKSVGVMGDGRTYDYVVALRAVQTSDFMTADWAELPYSLLKRVSSRIINEVRGINRVTYDVSSKPPATIEWE</sequence>
<feature type="active site" evidence="11">
    <location>
        <position position="182"/>
    </location>
</feature>
<dbReference type="PROSITE" id="PS51553">
    <property type="entry name" value="GMPS_ATP_PPASE"/>
    <property type="match status" value="1"/>
</dbReference>
<evidence type="ECO:0000256" key="2">
    <source>
        <dbReference type="ARBA" id="ARBA00005153"/>
    </source>
</evidence>
<evidence type="ECO:0000256" key="1">
    <source>
        <dbReference type="ARBA" id="ARBA00002332"/>
    </source>
</evidence>
<dbReference type="EMBL" id="SMAH01000008">
    <property type="protein sequence ID" value="TCS97611.1"/>
    <property type="molecule type" value="Genomic_DNA"/>
</dbReference>
<dbReference type="SUPFAM" id="SSF54810">
    <property type="entry name" value="GMP synthetase C-terminal dimerisation domain"/>
    <property type="match status" value="1"/>
</dbReference>
<dbReference type="InterPro" id="IPR014729">
    <property type="entry name" value="Rossmann-like_a/b/a_fold"/>
</dbReference>
<dbReference type="FunFam" id="3.30.300.10:FF:000002">
    <property type="entry name" value="GMP synthase [glutamine-hydrolyzing]"/>
    <property type="match status" value="1"/>
</dbReference>
<dbReference type="InterPro" id="IPR022310">
    <property type="entry name" value="NAD/GMP_synthase"/>
</dbReference>
<dbReference type="PANTHER" id="PTHR11922:SF2">
    <property type="entry name" value="GMP SYNTHASE [GLUTAMINE-HYDROLYZING]"/>
    <property type="match status" value="1"/>
</dbReference>
<dbReference type="Gene3D" id="3.30.300.10">
    <property type="match status" value="1"/>
</dbReference>
<keyword evidence="17" id="KW-1185">Reference proteome</keyword>
<comment type="catalytic activity">
    <reaction evidence="11">
        <text>XMP + L-glutamine + ATP + H2O = GMP + L-glutamate + AMP + diphosphate + 2 H(+)</text>
        <dbReference type="Rhea" id="RHEA:11680"/>
        <dbReference type="ChEBI" id="CHEBI:15377"/>
        <dbReference type="ChEBI" id="CHEBI:15378"/>
        <dbReference type="ChEBI" id="CHEBI:29985"/>
        <dbReference type="ChEBI" id="CHEBI:30616"/>
        <dbReference type="ChEBI" id="CHEBI:33019"/>
        <dbReference type="ChEBI" id="CHEBI:57464"/>
        <dbReference type="ChEBI" id="CHEBI:58115"/>
        <dbReference type="ChEBI" id="CHEBI:58359"/>
        <dbReference type="ChEBI" id="CHEBI:456215"/>
        <dbReference type="EC" id="6.3.5.2"/>
    </reaction>
</comment>
<dbReference type="GO" id="GO:0005829">
    <property type="term" value="C:cytosol"/>
    <property type="evidence" value="ECO:0007669"/>
    <property type="project" value="TreeGrafter"/>
</dbReference>
<dbReference type="OrthoDB" id="9802219at2"/>
<dbReference type="SUPFAM" id="SSF52402">
    <property type="entry name" value="Adenine nucleotide alpha hydrolases-like"/>
    <property type="match status" value="1"/>
</dbReference>
<name>A0A4R3LBU1_9BURK</name>
<evidence type="ECO:0000256" key="11">
    <source>
        <dbReference type="HAMAP-Rule" id="MF_00344"/>
    </source>
</evidence>
<evidence type="ECO:0000256" key="5">
    <source>
        <dbReference type="ARBA" id="ARBA00022598"/>
    </source>
</evidence>
<dbReference type="InterPro" id="IPR029062">
    <property type="entry name" value="Class_I_gatase-like"/>
</dbReference>
<keyword evidence="9 11" id="KW-0067">ATP-binding</keyword>
<dbReference type="CDD" id="cd01742">
    <property type="entry name" value="GATase1_GMP_Synthase"/>
    <property type="match status" value="1"/>
</dbReference>
<reference evidence="14 16" key="1">
    <citation type="submission" date="2019-03" db="EMBL/GenBank/DDBJ databases">
        <title>Genomic Encyclopedia of Type Strains, Phase IV (KMG-IV): sequencing the most valuable type-strain genomes for metagenomic binning, comparative biology and taxonomic classification.</title>
        <authorList>
            <person name="Goeker M."/>
        </authorList>
    </citation>
    <scope>NUCLEOTIDE SEQUENCE [LARGE SCALE GENOMIC DNA]</scope>
    <source>
        <strain evidence="14 16">DSM 12034</strain>
    </source>
</reference>
<dbReference type="InterPro" id="IPR001674">
    <property type="entry name" value="GMP_synth_C"/>
</dbReference>
<accession>A0A4R3LBU1</accession>
<gene>
    <name evidence="11" type="primary">guaA</name>
    <name evidence="15" type="synonym">guaA_1</name>
    <name evidence="14" type="ORF">EDC36_10815</name>
    <name evidence="15" type="ORF">Tigna_00115</name>
</gene>
<feature type="active site" description="Nucleophile" evidence="11">
    <location>
        <position position="85"/>
    </location>
</feature>
<dbReference type="Gene3D" id="3.40.50.880">
    <property type="match status" value="1"/>
</dbReference>
<keyword evidence="6 11" id="KW-0547">Nucleotide-binding</keyword>
<dbReference type="GO" id="GO:0005524">
    <property type="term" value="F:ATP binding"/>
    <property type="evidence" value="ECO:0007669"/>
    <property type="project" value="UniProtKB-UniRule"/>
</dbReference>
<dbReference type="SUPFAM" id="SSF52317">
    <property type="entry name" value="Class I glutamine amidotransferase-like"/>
    <property type="match status" value="1"/>
</dbReference>
<dbReference type="UniPathway" id="UPA00189">
    <property type="reaction ID" value="UER00296"/>
</dbReference>
<dbReference type="NCBIfam" id="TIGR00888">
    <property type="entry name" value="guaA_Nterm"/>
    <property type="match status" value="1"/>
</dbReference>
<dbReference type="CDD" id="cd01997">
    <property type="entry name" value="GMP_synthase_C"/>
    <property type="match status" value="1"/>
</dbReference>
<dbReference type="PROSITE" id="PS51273">
    <property type="entry name" value="GATASE_TYPE_1"/>
    <property type="match status" value="1"/>
</dbReference>
<keyword evidence="5 11" id="KW-0436">Ligase</keyword>
<dbReference type="Pfam" id="PF02540">
    <property type="entry name" value="NAD_synthase"/>
    <property type="match status" value="1"/>
</dbReference>
<feature type="active site" evidence="11">
    <location>
        <position position="180"/>
    </location>
</feature>
<evidence type="ECO:0000256" key="4">
    <source>
        <dbReference type="ARBA" id="ARBA00021562"/>
    </source>
</evidence>
<proteinExistence type="inferred from homology"/>
<comment type="caution">
    <text evidence="14">The sequence shown here is derived from an EMBL/GenBank/DDBJ whole genome shotgun (WGS) entry which is preliminary data.</text>
</comment>
<evidence type="ECO:0000256" key="3">
    <source>
        <dbReference type="ARBA" id="ARBA00012746"/>
    </source>
</evidence>
<dbReference type="Proteomes" id="UP000315577">
    <property type="component" value="Unassembled WGS sequence"/>
</dbReference>
<comment type="function">
    <text evidence="1 11">Catalyzes the synthesis of GMP from XMP.</text>
</comment>
<evidence type="ECO:0000313" key="17">
    <source>
        <dbReference type="Proteomes" id="UP000315577"/>
    </source>
</evidence>